<keyword evidence="2" id="KW-1185">Reference proteome</keyword>
<evidence type="ECO:0000313" key="2">
    <source>
        <dbReference type="Proteomes" id="UP000007266"/>
    </source>
</evidence>
<proteinExistence type="predicted"/>
<sequence length="63" mass="7567">MRTHQRLSTVGDERTQLNRWTYDNAEQMLDLVHHVNGKTRGQPECAHVYQFYHTNDSLTKFYQ</sequence>
<dbReference type="HOGENOM" id="CLU_2888656_0_0_1"/>
<evidence type="ECO:0000313" key="1">
    <source>
        <dbReference type="EMBL" id="EFA02375.1"/>
    </source>
</evidence>
<dbReference type="InParanoid" id="D1ZZI4"/>
<reference evidence="1 2" key="1">
    <citation type="journal article" date="2008" name="Nature">
        <title>The genome of the model beetle and pest Tribolium castaneum.</title>
        <authorList>
            <consortium name="Tribolium Genome Sequencing Consortium"/>
            <person name="Richards S."/>
            <person name="Gibbs R.A."/>
            <person name="Weinstock G.M."/>
            <person name="Brown S.J."/>
            <person name="Denell R."/>
            <person name="Beeman R.W."/>
            <person name="Gibbs R."/>
            <person name="Beeman R.W."/>
            <person name="Brown S.J."/>
            <person name="Bucher G."/>
            <person name="Friedrich M."/>
            <person name="Grimmelikhuijzen C.J."/>
            <person name="Klingler M."/>
            <person name="Lorenzen M."/>
            <person name="Richards S."/>
            <person name="Roth S."/>
            <person name="Schroder R."/>
            <person name="Tautz D."/>
            <person name="Zdobnov E.M."/>
            <person name="Muzny D."/>
            <person name="Gibbs R.A."/>
            <person name="Weinstock G.M."/>
            <person name="Attaway T."/>
            <person name="Bell S."/>
            <person name="Buhay C.J."/>
            <person name="Chandrabose M.N."/>
            <person name="Chavez D."/>
            <person name="Clerk-Blankenburg K.P."/>
            <person name="Cree A."/>
            <person name="Dao M."/>
            <person name="Davis C."/>
            <person name="Chacko J."/>
            <person name="Dinh H."/>
            <person name="Dugan-Rocha S."/>
            <person name="Fowler G."/>
            <person name="Garner T.T."/>
            <person name="Garnes J."/>
            <person name="Gnirke A."/>
            <person name="Hawes A."/>
            <person name="Hernandez J."/>
            <person name="Hines S."/>
            <person name="Holder M."/>
            <person name="Hume J."/>
            <person name="Jhangiani S.N."/>
            <person name="Joshi V."/>
            <person name="Khan Z.M."/>
            <person name="Jackson L."/>
            <person name="Kovar C."/>
            <person name="Kowis A."/>
            <person name="Lee S."/>
            <person name="Lewis L.R."/>
            <person name="Margolis J."/>
            <person name="Morgan M."/>
            <person name="Nazareth L.V."/>
            <person name="Nguyen N."/>
            <person name="Okwuonu G."/>
            <person name="Parker D."/>
            <person name="Richards S."/>
            <person name="Ruiz S.J."/>
            <person name="Santibanez J."/>
            <person name="Savard J."/>
            <person name="Scherer S.E."/>
            <person name="Schneider B."/>
            <person name="Sodergren E."/>
            <person name="Tautz D."/>
            <person name="Vattahil S."/>
            <person name="Villasana D."/>
            <person name="White C.S."/>
            <person name="Wright R."/>
            <person name="Park Y."/>
            <person name="Beeman R.W."/>
            <person name="Lord J."/>
            <person name="Oppert B."/>
            <person name="Lorenzen M."/>
            <person name="Brown S."/>
            <person name="Wang L."/>
            <person name="Savard J."/>
            <person name="Tautz D."/>
            <person name="Richards S."/>
            <person name="Weinstock G."/>
            <person name="Gibbs R.A."/>
            <person name="Liu Y."/>
            <person name="Worley K."/>
            <person name="Weinstock G."/>
            <person name="Elsik C.G."/>
            <person name="Reese J.T."/>
            <person name="Elhaik E."/>
            <person name="Landan G."/>
            <person name="Graur D."/>
            <person name="Arensburger P."/>
            <person name="Atkinson P."/>
            <person name="Beeman R.W."/>
            <person name="Beidler J."/>
            <person name="Brown S.J."/>
            <person name="Demuth J.P."/>
            <person name="Drury D.W."/>
            <person name="Du Y.Z."/>
            <person name="Fujiwara H."/>
            <person name="Lorenzen M."/>
            <person name="Maselli V."/>
            <person name="Osanai M."/>
            <person name="Park Y."/>
            <person name="Robertson H.M."/>
            <person name="Tu Z."/>
            <person name="Wang J.J."/>
            <person name="Wang S."/>
            <person name="Richards S."/>
            <person name="Song H."/>
            <person name="Zhang L."/>
            <person name="Sodergren E."/>
            <person name="Werner D."/>
            <person name="Stanke M."/>
            <person name="Morgenstern B."/>
            <person name="Solovyev V."/>
            <person name="Kosarev P."/>
            <person name="Brown G."/>
            <person name="Chen H.C."/>
            <person name="Ermolaeva O."/>
            <person name="Hlavina W."/>
            <person name="Kapustin Y."/>
            <person name="Kiryutin B."/>
            <person name="Kitts P."/>
            <person name="Maglott D."/>
            <person name="Pruitt K."/>
            <person name="Sapojnikov V."/>
            <person name="Souvorov A."/>
            <person name="Mackey A.J."/>
            <person name="Waterhouse R.M."/>
            <person name="Wyder S."/>
            <person name="Zdobnov E.M."/>
            <person name="Zdobnov E.M."/>
            <person name="Wyder S."/>
            <person name="Kriventseva E.V."/>
            <person name="Kadowaki T."/>
            <person name="Bork P."/>
            <person name="Aranda M."/>
            <person name="Bao R."/>
            <person name="Beermann A."/>
            <person name="Berns N."/>
            <person name="Bolognesi R."/>
            <person name="Bonneton F."/>
            <person name="Bopp D."/>
            <person name="Brown S.J."/>
            <person name="Bucher G."/>
            <person name="Butts T."/>
            <person name="Chaumot A."/>
            <person name="Denell R.E."/>
            <person name="Ferrier D.E."/>
            <person name="Friedrich M."/>
            <person name="Gordon C.M."/>
            <person name="Jindra M."/>
            <person name="Klingler M."/>
            <person name="Lan Q."/>
            <person name="Lattorff H.M."/>
            <person name="Laudet V."/>
            <person name="von Levetsow C."/>
            <person name="Liu Z."/>
            <person name="Lutz R."/>
            <person name="Lynch J.A."/>
            <person name="da Fonseca R.N."/>
            <person name="Posnien N."/>
            <person name="Reuter R."/>
            <person name="Roth S."/>
            <person name="Savard J."/>
            <person name="Schinko J.B."/>
            <person name="Schmitt C."/>
            <person name="Schoppmeier M."/>
            <person name="Schroder R."/>
            <person name="Shippy T.D."/>
            <person name="Simonnet F."/>
            <person name="Marques-Souza H."/>
            <person name="Tautz D."/>
            <person name="Tomoyasu Y."/>
            <person name="Trauner J."/>
            <person name="Van der Zee M."/>
            <person name="Vervoort M."/>
            <person name="Wittkopp N."/>
            <person name="Wimmer E.A."/>
            <person name="Yang X."/>
            <person name="Jones A.K."/>
            <person name="Sattelle D.B."/>
            <person name="Ebert P.R."/>
            <person name="Nelson D."/>
            <person name="Scott J.G."/>
            <person name="Beeman R.W."/>
            <person name="Muthukrishnan S."/>
            <person name="Kramer K.J."/>
            <person name="Arakane Y."/>
            <person name="Beeman R.W."/>
            <person name="Zhu Q."/>
            <person name="Hogenkamp D."/>
            <person name="Dixit R."/>
            <person name="Oppert B."/>
            <person name="Jiang H."/>
            <person name="Zou Z."/>
            <person name="Marshall J."/>
            <person name="Elpidina E."/>
            <person name="Vinokurov K."/>
            <person name="Oppert C."/>
            <person name="Zou Z."/>
            <person name="Evans J."/>
            <person name="Lu Z."/>
            <person name="Zhao P."/>
            <person name="Sumathipala N."/>
            <person name="Altincicek B."/>
            <person name="Vilcinskas A."/>
            <person name="Williams M."/>
            <person name="Hultmark D."/>
            <person name="Hetru C."/>
            <person name="Jiang H."/>
            <person name="Grimmelikhuijzen C.J."/>
            <person name="Hauser F."/>
            <person name="Cazzamali G."/>
            <person name="Williamson M."/>
            <person name="Park Y."/>
            <person name="Li B."/>
            <person name="Tanaka Y."/>
            <person name="Predel R."/>
            <person name="Neupert S."/>
            <person name="Schachtner J."/>
            <person name="Verleyen P."/>
            <person name="Raible F."/>
            <person name="Bork P."/>
            <person name="Friedrich M."/>
            <person name="Walden K.K."/>
            <person name="Robertson H.M."/>
            <person name="Angeli S."/>
            <person name="Foret S."/>
            <person name="Bucher G."/>
            <person name="Schuetz S."/>
            <person name="Maleszka R."/>
            <person name="Wimmer E.A."/>
            <person name="Beeman R.W."/>
            <person name="Lorenzen M."/>
            <person name="Tomoyasu Y."/>
            <person name="Miller S.C."/>
            <person name="Grossmann D."/>
            <person name="Bucher G."/>
        </authorList>
    </citation>
    <scope>NUCLEOTIDE SEQUENCE [LARGE SCALE GENOMIC DNA]</scope>
    <source>
        <strain evidence="1 2">Georgia GA2</strain>
    </source>
</reference>
<dbReference type="Proteomes" id="UP000007266">
    <property type="component" value="Linkage group 4"/>
</dbReference>
<reference evidence="1 2" key="2">
    <citation type="journal article" date="2010" name="Nucleic Acids Res.">
        <title>BeetleBase in 2010: revisions to provide comprehensive genomic information for Tribolium castaneum.</title>
        <authorList>
            <person name="Kim H.S."/>
            <person name="Murphy T."/>
            <person name="Xia J."/>
            <person name="Caragea D."/>
            <person name="Park Y."/>
            <person name="Beeman R.W."/>
            <person name="Lorenzen M.D."/>
            <person name="Butcher S."/>
            <person name="Manak J.R."/>
            <person name="Brown S.J."/>
        </authorList>
    </citation>
    <scope>NUCLEOTIDE SEQUENCE [LARGE SCALE GENOMIC DNA]</scope>
    <source>
        <strain evidence="1 2">Georgia GA2</strain>
    </source>
</reference>
<accession>D1ZZI4</accession>
<gene>
    <name evidence="1" type="primary">GLEAN_08050</name>
    <name evidence="1" type="ORF">TcasGA2_TC008050</name>
</gene>
<organism evidence="1 2">
    <name type="scientific">Tribolium castaneum</name>
    <name type="common">Red flour beetle</name>
    <dbReference type="NCBI Taxonomy" id="7070"/>
    <lineage>
        <taxon>Eukaryota</taxon>
        <taxon>Metazoa</taxon>
        <taxon>Ecdysozoa</taxon>
        <taxon>Arthropoda</taxon>
        <taxon>Hexapoda</taxon>
        <taxon>Insecta</taxon>
        <taxon>Pterygota</taxon>
        <taxon>Neoptera</taxon>
        <taxon>Endopterygota</taxon>
        <taxon>Coleoptera</taxon>
        <taxon>Polyphaga</taxon>
        <taxon>Cucujiformia</taxon>
        <taxon>Tenebrionidae</taxon>
        <taxon>Tenebrionidae incertae sedis</taxon>
        <taxon>Tribolium</taxon>
    </lineage>
</organism>
<name>D1ZZI4_TRICA</name>
<dbReference type="EMBL" id="KQ971338">
    <property type="protein sequence ID" value="EFA02375.1"/>
    <property type="molecule type" value="Genomic_DNA"/>
</dbReference>
<protein>
    <submittedName>
        <fullName evidence="1">Uncharacterized protein</fullName>
    </submittedName>
</protein>
<dbReference type="AlphaFoldDB" id="D1ZZI4"/>